<dbReference type="PANTHER" id="PTHR37417">
    <property type="entry name" value="67 KDA MYOSIN-CROSS-REACTIVE ANTIGEN FAMILY PROTEIN (AFU_ORTHOLOGUE AFUA_5G09970)"/>
    <property type="match status" value="1"/>
</dbReference>
<reference evidence="2 3" key="1">
    <citation type="submission" date="2019-04" db="EMBL/GenBank/DDBJ databases">
        <title>Aspergillus burnettii sp. nov., novel species from soil in southeast Queensland.</title>
        <authorList>
            <person name="Gilchrist C.L.M."/>
            <person name="Pitt J.I."/>
            <person name="Lange L."/>
            <person name="Lacey H.J."/>
            <person name="Vuong D."/>
            <person name="Midgley D.J."/>
            <person name="Greenfield P."/>
            <person name="Bradbury M."/>
            <person name="Lacey E."/>
            <person name="Busk P.K."/>
            <person name="Pilgaard B."/>
            <person name="Chooi Y.H."/>
            <person name="Piggott A.M."/>
        </authorList>
    </citation>
    <scope>NUCLEOTIDE SEQUENCE [LARGE SCALE GENOMIC DNA]</scope>
    <source>
        <strain evidence="2 3">FRR 5400</strain>
    </source>
</reference>
<evidence type="ECO:0000313" key="2">
    <source>
        <dbReference type="EMBL" id="KAF5858334.1"/>
    </source>
</evidence>
<comment type="caution">
    <text evidence="2">The sequence shown here is derived from an EMBL/GenBank/DDBJ whole genome shotgun (WGS) entry which is preliminary data.</text>
</comment>
<evidence type="ECO:0000256" key="1">
    <source>
        <dbReference type="SAM" id="MobiDB-lite"/>
    </source>
</evidence>
<feature type="compositionally biased region" description="Polar residues" evidence="1">
    <location>
        <begin position="1"/>
        <end position="14"/>
    </location>
</feature>
<gene>
    <name evidence="2" type="ORF">ETB97_004570</name>
</gene>
<dbReference type="AlphaFoldDB" id="A0A8H6A1F1"/>
<evidence type="ECO:0000313" key="3">
    <source>
        <dbReference type="Proteomes" id="UP000541154"/>
    </source>
</evidence>
<dbReference type="GO" id="GO:0006631">
    <property type="term" value="P:fatty acid metabolic process"/>
    <property type="evidence" value="ECO:0007669"/>
    <property type="project" value="InterPro"/>
</dbReference>
<dbReference type="Proteomes" id="UP000541154">
    <property type="component" value="Unassembled WGS sequence"/>
</dbReference>
<dbReference type="InterPro" id="IPR036188">
    <property type="entry name" value="FAD/NAD-bd_sf"/>
</dbReference>
<name>A0A8H6A1F1_PETAA</name>
<dbReference type="InterPro" id="IPR010354">
    <property type="entry name" value="Oleate_hydratase"/>
</dbReference>
<proteinExistence type="predicted"/>
<dbReference type="SUPFAM" id="SSF51905">
    <property type="entry name" value="FAD/NAD(P)-binding domain"/>
    <property type="match status" value="1"/>
</dbReference>
<dbReference type="PANTHER" id="PTHR37417:SF2">
    <property type="entry name" value="67 KDA MYOSIN-CROSS-REACTIVE ANTIGEN FAMILY PROTEIN (AFU_ORTHOLOGUE AFUA_5G09970)"/>
    <property type="match status" value="1"/>
</dbReference>
<organism evidence="2 3">
    <name type="scientific">Petromyces alliaceus</name>
    <name type="common">Aspergillus alliaceus</name>
    <dbReference type="NCBI Taxonomy" id="209559"/>
    <lineage>
        <taxon>Eukaryota</taxon>
        <taxon>Fungi</taxon>
        <taxon>Dikarya</taxon>
        <taxon>Ascomycota</taxon>
        <taxon>Pezizomycotina</taxon>
        <taxon>Eurotiomycetes</taxon>
        <taxon>Eurotiomycetidae</taxon>
        <taxon>Eurotiales</taxon>
        <taxon>Aspergillaceae</taxon>
        <taxon>Aspergillus</taxon>
        <taxon>Aspergillus subgen. Circumdati</taxon>
    </lineage>
</organism>
<evidence type="ECO:0008006" key="4">
    <source>
        <dbReference type="Google" id="ProtNLM"/>
    </source>
</evidence>
<sequence>MPSLRSPRSGTSLNLVGKSQRPPDRLDVWILGSGIASLTAAVHLIQEANVPPEKVHIIEKLRMAGGGSISEGDPVNGYNFRAGGMPPFNGAPMQELLKLVPSRTQKNKTALDDILEYANTGLVDRISHTRLLTNKPQSLGRIDPRKINLGLRDRIDLFMLTSKPEKTLGRTRIKDHFNEAFFKSNYWIVLATTFGFQPWHSAAEFRRYIAQFMHDIHDLNFPRVLDSGRYNRHEAIVAPIAHFLTSQGVDFQFNTTVSDIVIGTANEQKRVSSICAHRGDERDHRINVGPNDIVIVSLGSVMSGTTTGSNTEPPSLTLTEIEKDLDENWLLWLELCTKDPKFGNAYNFCTRMPESRLESFTVTLKDPDFFSRFTKLTDNEPGTAAFVTLKDSSWVISLNIPKQPLFPDQPDDVQVLWGYGLSPEAVGDYVMKPMLACSGKDIMEEILCHLQFPVEKILKSSITIPSVVPRMTATLLPRNCGDRPHVIPEGMENIALIGQFVDIPNDSVVTMDYVVRGAQMAVRRLMGLDVDGKKSKRSSAVNLLGLL</sequence>
<dbReference type="Gene3D" id="3.50.50.60">
    <property type="entry name" value="FAD/NAD(P)-binding domain"/>
    <property type="match status" value="3"/>
</dbReference>
<dbReference type="GO" id="GO:0071949">
    <property type="term" value="F:FAD binding"/>
    <property type="evidence" value="ECO:0007669"/>
    <property type="project" value="InterPro"/>
</dbReference>
<feature type="region of interest" description="Disordered" evidence="1">
    <location>
        <begin position="1"/>
        <end position="20"/>
    </location>
</feature>
<protein>
    <recommendedName>
        <fullName evidence="4">Oleate hydratase</fullName>
    </recommendedName>
</protein>
<dbReference type="EMBL" id="SPNV01000210">
    <property type="protein sequence ID" value="KAF5858334.1"/>
    <property type="molecule type" value="Genomic_DNA"/>
</dbReference>
<keyword evidence="3" id="KW-1185">Reference proteome</keyword>
<dbReference type="Pfam" id="PF06100">
    <property type="entry name" value="MCRA"/>
    <property type="match status" value="1"/>
</dbReference>
<accession>A0A8H6A1F1</accession>
<dbReference type="GO" id="GO:0050151">
    <property type="term" value="F:oleate hydratase activity"/>
    <property type="evidence" value="ECO:0007669"/>
    <property type="project" value="InterPro"/>
</dbReference>